<evidence type="ECO:0000313" key="9">
    <source>
        <dbReference type="Proteomes" id="UP001549920"/>
    </source>
</evidence>
<evidence type="ECO:0000256" key="4">
    <source>
        <dbReference type="ARBA" id="ARBA00023136"/>
    </source>
</evidence>
<dbReference type="EMBL" id="JBEUOH010000024">
    <property type="protein sequence ID" value="KAL0861124.1"/>
    <property type="molecule type" value="Genomic_DNA"/>
</dbReference>
<evidence type="ECO:0000256" key="3">
    <source>
        <dbReference type="ARBA" id="ARBA00022989"/>
    </source>
</evidence>
<keyword evidence="4 6" id="KW-0472">Membrane</keyword>
<dbReference type="Proteomes" id="UP001549920">
    <property type="component" value="Unassembled WGS sequence"/>
</dbReference>
<feature type="domain" description="Major facilitator superfamily (MFS) profile" evidence="7">
    <location>
        <begin position="1"/>
        <end position="392"/>
    </location>
</feature>
<dbReference type="Pfam" id="PF00083">
    <property type="entry name" value="Sugar_tr"/>
    <property type="match status" value="1"/>
</dbReference>
<proteinExistence type="predicted"/>
<dbReference type="InterPro" id="IPR020846">
    <property type="entry name" value="MFS_dom"/>
</dbReference>
<feature type="transmembrane region" description="Helical" evidence="6">
    <location>
        <begin position="201"/>
        <end position="225"/>
    </location>
</feature>
<evidence type="ECO:0000256" key="6">
    <source>
        <dbReference type="SAM" id="Phobius"/>
    </source>
</evidence>
<evidence type="ECO:0000256" key="1">
    <source>
        <dbReference type="ARBA" id="ARBA00004141"/>
    </source>
</evidence>
<dbReference type="InterPro" id="IPR005828">
    <property type="entry name" value="MFS_sugar_transport-like"/>
</dbReference>
<dbReference type="InterPro" id="IPR003663">
    <property type="entry name" value="Sugar/inositol_transpt"/>
</dbReference>
<organism evidence="8 9">
    <name type="scientific">Loxostege sticticalis</name>
    <name type="common">Beet webworm moth</name>
    <dbReference type="NCBI Taxonomy" id="481309"/>
    <lineage>
        <taxon>Eukaryota</taxon>
        <taxon>Metazoa</taxon>
        <taxon>Ecdysozoa</taxon>
        <taxon>Arthropoda</taxon>
        <taxon>Hexapoda</taxon>
        <taxon>Insecta</taxon>
        <taxon>Pterygota</taxon>
        <taxon>Neoptera</taxon>
        <taxon>Endopterygota</taxon>
        <taxon>Lepidoptera</taxon>
        <taxon>Glossata</taxon>
        <taxon>Ditrysia</taxon>
        <taxon>Pyraloidea</taxon>
        <taxon>Crambidae</taxon>
        <taxon>Pyraustinae</taxon>
        <taxon>Loxostege</taxon>
    </lineage>
</organism>
<dbReference type="PRINTS" id="PR00171">
    <property type="entry name" value="SUGRTRNSPORT"/>
</dbReference>
<keyword evidence="3 6" id="KW-1133">Transmembrane helix</keyword>
<protein>
    <recommendedName>
        <fullName evidence="7">Major facilitator superfamily (MFS) profile domain-containing protein</fullName>
    </recommendedName>
</protein>
<evidence type="ECO:0000259" key="7">
    <source>
        <dbReference type="PROSITE" id="PS50850"/>
    </source>
</evidence>
<comment type="caution">
    <text evidence="8">The sequence shown here is derived from an EMBL/GenBank/DDBJ whole genome shotgun (WGS) entry which is preliminary data.</text>
</comment>
<feature type="transmembrane region" description="Helical" evidence="6">
    <location>
        <begin position="91"/>
        <end position="109"/>
    </location>
</feature>
<feature type="transmembrane region" description="Helical" evidence="6">
    <location>
        <begin position="266"/>
        <end position="289"/>
    </location>
</feature>
<dbReference type="PANTHER" id="PTHR48021">
    <property type="match status" value="1"/>
</dbReference>
<keyword evidence="2 6" id="KW-0812">Transmembrane</keyword>
<feature type="transmembrane region" description="Helical" evidence="6">
    <location>
        <begin position="237"/>
        <end position="259"/>
    </location>
</feature>
<comment type="subcellular location">
    <subcellularLocation>
        <location evidence="1">Membrane</location>
        <topology evidence="1">Multi-pass membrane protein</topology>
    </subcellularLocation>
</comment>
<evidence type="ECO:0000256" key="5">
    <source>
        <dbReference type="ARBA" id="ARBA00023180"/>
    </source>
</evidence>
<gene>
    <name evidence="8" type="ORF">ABMA27_009622</name>
</gene>
<reference evidence="8 9" key="1">
    <citation type="submission" date="2024-06" db="EMBL/GenBank/DDBJ databases">
        <title>A chromosome-level genome assembly of beet webworm, Loxostege sticticalis.</title>
        <authorList>
            <person name="Zhang Y."/>
        </authorList>
    </citation>
    <scope>NUCLEOTIDE SEQUENCE [LARGE SCALE GENOMIC DNA]</scope>
    <source>
        <strain evidence="8">AQ026</strain>
        <tissue evidence="8">Whole body</tissue>
    </source>
</reference>
<dbReference type="PROSITE" id="PS50850">
    <property type="entry name" value="MFS"/>
    <property type="match status" value="1"/>
</dbReference>
<keyword evidence="9" id="KW-1185">Reference proteome</keyword>
<sequence length="422" mass="47168">MRQTKHQLSGINILVLRGTDNVIINVFFFMLKTAARDLGVVFDDKLSFHAHYEDITSRCFKLLCFIFRITKDFSSPHSLLYLFNSLVEARGAIGSFLQTFITFGFLLVYTSGPFIGYSGIAYVSLGFAVIFFVGMFLMPETPTYYFIQNDPKSAAKSLAKIRGKPIESLQKELDLISAAVDDSKDRKGTIADIFRRKNFKAFFIGSALVFFQQFTGITIVVFYMTDIFRVAGSNLEPAYATIIVGAVQFLAALMTPFVADRLGRRIIVMVSSGGCAIGLGLLGLYFFLADIDSPIIESINFLPLVSLMLFLVMFRWGMGALPWAIIGEMTPIEVKDSVAPLATAFCWTCSFLITRYYSVVAASAGHFVVFWIFAVCSFGSFCFGLFYLPETKDKTFNEIQDMLSGSDLTKREAERTERAQRA</sequence>
<evidence type="ECO:0000256" key="2">
    <source>
        <dbReference type="ARBA" id="ARBA00022692"/>
    </source>
</evidence>
<dbReference type="InterPro" id="IPR036259">
    <property type="entry name" value="MFS_trans_sf"/>
</dbReference>
<dbReference type="InterPro" id="IPR050549">
    <property type="entry name" value="MFS_Trehalose_Transporter"/>
</dbReference>
<evidence type="ECO:0000313" key="8">
    <source>
        <dbReference type="EMBL" id="KAL0861124.1"/>
    </source>
</evidence>
<accession>A0ABR3H8K7</accession>
<feature type="transmembrane region" description="Helical" evidence="6">
    <location>
        <begin position="301"/>
        <end position="326"/>
    </location>
</feature>
<dbReference type="Gene3D" id="1.20.1250.20">
    <property type="entry name" value="MFS general substrate transporter like domains"/>
    <property type="match status" value="1"/>
</dbReference>
<feature type="transmembrane region" description="Helical" evidence="6">
    <location>
        <begin position="115"/>
        <end position="138"/>
    </location>
</feature>
<dbReference type="SUPFAM" id="SSF103473">
    <property type="entry name" value="MFS general substrate transporter"/>
    <property type="match status" value="1"/>
</dbReference>
<keyword evidence="5" id="KW-0325">Glycoprotein</keyword>
<feature type="transmembrane region" description="Helical" evidence="6">
    <location>
        <begin position="338"/>
        <end position="358"/>
    </location>
</feature>
<feature type="transmembrane region" description="Helical" evidence="6">
    <location>
        <begin position="364"/>
        <end position="388"/>
    </location>
</feature>
<dbReference type="PANTHER" id="PTHR48021:SF47">
    <property type="entry name" value="GH17672P"/>
    <property type="match status" value="1"/>
</dbReference>
<name>A0ABR3H8K7_LOXSC</name>